<feature type="compositionally biased region" description="Low complexity" evidence="8">
    <location>
        <begin position="376"/>
        <end position="389"/>
    </location>
</feature>
<name>A0A4R5BN73_9ACTN</name>
<feature type="binding site" evidence="7">
    <location>
        <position position="39"/>
    </location>
    <ligand>
        <name>ATP</name>
        <dbReference type="ChEBI" id="CHEBI:30616"/>
    </ligand>
</feature>
<keyword evidence="9" id="KW-0472">Membrane</keyword>
<reference evidence="11 12" key="1">
    <citation type="submission" date="2019-03" db="EMBL/GenBank/DDBJ databases">
        <title>Draft genome sequences of novel Actinobacteria.</title>
        <authorList>
            <person name="Sahin N."/>
            <person name="Ay H."/>
            <person name="Saygin H."/>
        </authorList>
    </citation>
    <scope>NUCLEOTIDE SEQUENCE [LARGE SCALE GENOMIC DNA]</scope>
    <source>
        <strain evidence="11 12">H3C3</strain>
    </source>
</reference>
<dbReference type="InterPro" id="IPR000719">
    <property type="entry name" value="Prot_kinase_dom"/>
</dbReference>
<evidence type="ECO:0000313" key="11">
    <source>
        <dbReference type="EMBL" id="TDD86826.1"/>
    </source>
</evidence>
<dbReference type="EC" id="2.7.11.1" evidence="1"/>
<evidence type="ECO:0000256" key="1">
    <source>
        <dbReference type="ARBA" id="ARBA00012513"/>
    </source>
</evidence>
<sequence>MAPGVLAGRYELTAPLGRGGMGQVWEGADRQLGRRVAIKLLTDEHLAGRADPGELVRRFAREASITAGLQHPGVPAVHDAGSYDGGLYLVMELIEGYTLGDLIAEEGALPVPWAAAIGAQVCAVLAVAHDRGLVHRDLKPQNLMLTRDGMAKVLDFGVATVLDAAGVPRITRTGETVGTPAYMAPEQLRGERAIPHSDLYALGCVLYEMLAGRPVFEAASPHTLNYLHLEQPPAPLGRADMPPQLEWLVRRLLGKEPLQRPSGAREVFDGLLPFTAGAGPLAGIVPAGVASGGIHLYARALVRLTAPPPGHPAGHPSARPDLSHAAAFPAPADSPPPAAAASAQHFAALPTPASFAQQRVAFPVSADVAQDPGTQPAPSASGGHAAAHPMQPVSAPSVAAGPSGPSWPHASAPVPSHGAGWKLRHSLWILPTLSFGFTPWAAFLYIGLRHRHRWWIVTAAVYAVLTAVLLTLLIVLPENSLTGGLYLMAMTFAPIIHAVIVNPARLRTLARSS</sequence>
<dbReference type="GO" id="GO:0005524">
    <property type="term" value="F:ATP binding"/>
    <property type="evidence" value="ECO:0007669"/>
    <property type="project" value="UniProtKB-UniRule"/>
</dbReference>
<keyword evidence="9" id="KW-1133">Transmembrane helix</keyword>
<evidence type="ECO:0000256" key="9">
    <source>
        <dbReference type="SAM" id="Phobius"/>
    </source>
</evidence>
<dbReference type="SMART" id="SM00220">
    <property type="entry name" value="S_TKc"/>
    <property type="match status" value="1"/>
</dbReference>
<feature type="domain" description="Protein kinase" evidence="10">
    <location>
        <begin position="10"/>
        <end position="275"/>
    </location>
</feature>
<dbReference type="InterPro" id="IPR011009">
    <property type="entry name" value="Kinase-like_dom_sf"/>
</dbReference>
<dbReference type="SUPFAM" id="SSF56112">
    <property type="entry name" value="Protein kinase-like (PK-like)"/>
    <property type="match status" value="1"/>
</dbReference>
<dbReference type="PROSITE" id="PS00107">
    <property type="entry name" value="PROTEIN_KINASE_ATP"/>
    <property type="match status" value="1"/>
</dbReference>
<feature type="region of interest" description="Disordered" evidence="8">
    <location>
        <begin position="308"/>
        <end position="344"/>
    </location>
</feature>
<dbReference type="PANTHER" id="PTHR43289">
    <property type="entry name" value="MITOGEN-ACTIVATED PROTEIN KINASE KINASE KINASE 20-RELATED"/>
    <property type="match status" value="1"/>
</dbReference>
<evidence type="ECO:0000256" key="4">
    <source>
        <dbReference type="ARBA" id="ARBA00022741"/>
    </source>
</evidence>
<feature type="transmembrane region" description="Helical" evidence="9">
    <location>
        <begin position="483"/>
        <end position="504"/>
    </location>
</feature>
<accession>A0A4R5BN73</accession>
<keyword evidence="6 7" id="KW-0067">ATP-binding</keyword>
<keyword evidence="2 11" id="KW-0723">Serine/threonine-protein kinase</keyword>
<dbReference type="Proteomes" id="UP000294513">
    <property type="component" value="Unassembled WGS sequence"/>
</dbReference>
<feature type="region of interest" description="Disordered" evidence="8">
    <location>
        <begin position="368"/>
        <end position="411"/>
    </location>
</feature>
<evidence type="ECO:0000256" key="7">
    <source>
        <dbReference type="PROSITE-ProRule" id="PRU10141"/>
    </source>
</evidence>
<keyword evidence="4 7" id="KW-0547">Nucleotide-binding</keyword>
<dbReference type="InterPro" id="IPR008271">
    <property type="entry name" value="Ser/Thr_kinase_AS"/>
</dbReference>
<dbReference type="Gene3D" id="3.30.200.20">
    <property type="entry name" value="Phosphorylase Kinase, domain 1"/>
    <property type="match status" value="1"/>
</dbReference>
<dbReference type="InterPro" id="IPR017441">
    <property type="entry name" value="Protein_kinase_ATP_BS"/>
</dbReference>
<evidence type="ECO:0000256" key="2">
    <source>
        <dbReference type="ARBA" id="ARBA00022527"/>
    </source>
</evidence>
<dbReference type="PROSITE" id="PS00108">
    <property type="entry name" value="PROTEIN_KINASE_ST"/>
    <property type="match status" value="1"/>
</dbReference>
<feature type="transmembrane region" description="Helical" evidence="9">
    <location>
        <begin position="454"/>
        <end position="477"/>
    </location>
</feature>
<dbReference type="Gene3D" id="1.10.510.10">
    <property type="entry name" value="Transferase(Phosphotransferase) domain 1"/>
    <property type="match status" value="1"/>
</dbReference>
<dbReference type="Pfam" id="PF00069">
    <property type="entry name" value="Pkinase"/>
    <property type="match status" value="1"/>
</dbReference>
<dbReference type="OrthoDB" id="9762169at2"/>
<feature type="transmembrane region" description="Helical" evidence="9">
    <location>
        <begin position="427"/>
        <end position="447"/>
    </location>
</feature>
<proteinExistence type="predicted"/>
<dbReference type="PANTHER" id="PTHR43289:SF6">
    <property type="entry name" value="SERINE_THREONINE-PROTEIN KINASE NEKL-3"/>
    <property type="match status" value="1"/>
</dbReference>
<gene>
    <name evidence="11" type="ORF">E1298_17010</name>
</gene>
<comment type="caution">
    <text evidence="11">The sequence shown here is derived from an EMBL/GenBank/DDBJ whole genome shotgun (WGS) entry which is preliminary data.</text>
</comment>
<dbReference type="RefSeq" id="WP_131894300.1">
    <property type="nucleotide sequence ID" value="NZ_SMKU01000077.1"/>
</dbReference>
<dbReference type="AlphaFoldDB" id="A0A4R5BN73"/>
<dbReference type="GO" id="GO:0004674">
    <property type="term" value="F:protein serine/threonine kinase activity"/>
    <property type="evidence" value="ECO:0007669"/>
    <property type="project" value="UniProtKB-KW"/>
</dbReference>
<organism evidence="11 12">
    <name type="scientific">Actinomadura rubrisoli</name>
    <dbReference type="NCBI Taxonomy" id="2530368"/>
    <lineage>
        <taxon>Bacteria</taxon>
        <taxon>Bacillati</taxon>
        <taxon>Actinomycetota</taxon>
        <taxon>Actinomycetes</taxon>
        <taxon>Streptosporangiales</taxon>
        <taxon>Thermomonosporaceae</taxon>
        <taxon>Actinomadura</taxon>
    </lineage>
</organism>
<dbReference type="CDD" id="cd14014">
    <property type="entry name" value="STKc_PknB_like"/>
    <property type="match status" value="1"/>
</dbReference>
<evidence type="ECO:0000259" key="10">
    <source>
        <dbReference type="PROSITE" id="PS50011"/>
    </source>
</evidence>
<keyword evidence="12" id="KW-1185">Reference proteome</keyword>
<evidence type="ECO:0000256" key="5">
    <source>
        <dbReference type="ARBA" id="ARBA00022777"/>
    </source>
</evidence>
<dbReference type="EMBL" id="SMKU01000077">
    <property type="protein sequence ID" value="TDD86826.1"/>
    <property type="molecule type" value="Genomic_DNA"/>
</dbReference>
<dbReference type="PROSITE" id="PS50011">
    <property type="entry name" value="PROTEIN_KINASE_DOM"/>
    <property type="match status" value="1"/>
</dbReference>
<evidence type="ECO:0000256" key="6">
    <source>
        <dbReference type="ARBA" id="ARBA00022840"/>
    </source>
</evidence>
<keyword evidence="3" id="KW-0808">Transferase</keyword>
<protein>
    <recommendedName>
        <fullName evidence="1">non-specific serine/threonine protein kinase</fullName>
        <ecNumber evidence="1">2.7.11.1</ecNumber>
    </recommendedName>
</protein>
<keyword evidence="9" id="KW-0812">Transmembrane</keyword>
<evidence type="ECO:0000256" key="3">
    <source>
        <dbReference type="ARBA" id="ARBA00022679"/>
    </source>
</evidence>
<evidence type="ECO:0000256" key="8">
    <source>
        <dbReference type="SAM" id="MobiDB-lite"/>
    </source>
</evidence>
<evidence type="ECO:0000313" key="12">
    <source>
        <dbReference type="Proteomes" id="UP000294513"/>
    </source>
</evidence>
<keyword evidence="5 11" id="KW-0418">Kinase</keyword>